<dbReference type="AlphaFoldDB" id="A0A9X2Y3I3"/>
<sequence length="137" mass="14276">MAPSPTSTRRNRLFLGLGTGAALAGSLAYIGLGDPHSPSFVFPACPFKALTGWNCPACGGLRMTHDVLHGDLAAAFVDNAFLLIGLPLLLAFVIVQRSRGKRVNSTPLLAVVISAAVVWTVARNLPGFPLVPTVLTG</sequence>
<dbReference type="EMBL" id="JACKRN010000837">
    <property type="protein sequence ID" value="MCV7073217.1"/>
    <property type="molecule type" value="Genomic_DNA"/>
</dbReference>
<gene>
    <name evidence="2" type="ORF">H7H73_25730</name>
    <name evidence="3" type="ORF">MJO55_12860</name>
</gene>
<dbReference type="RefSeq" id="WP_043408813.1">
    <property type="nucleotide sequence ID" value="NZ_CP092427.2"/>
</dbReference>
<evidence type="ECO:0000313" key="2">
    <source>
        <dbReference type="EMBL" id="MCV7073217.1"/>
    </source>
</evidence>
<dbReference type="Proteomes" id="UP001055159">
    <property type="component" value="Chromosome"/>
</dbReference>
<dbReference type="InterPro" id="IPR021215">
    <property type="entry name" value="DUF2752"/>
</dbReference>
<keyword evidence="1" id="KW-0812">Transmembrane</keyword>
<proteinExistence type="predicted"/>
<keyword evidence="1" id="KW-1133">Transmembrane helix</keyword>
<reference evidence="2" key="2">
    <citation type="journal article" date="2022" name="BMC Genomics">
        <title>Comparative genome analysis of mycobacteria focusing on tRNA and non-coding RNA.</title>
        <authorList>
            <person name="Behra P.R.K."/>
            <person name="Pettersson B.M.F."/>
            <person name="Ramesh M."/>
            <person name="Das S."/>
            <person name="Dasgupta S."/>
            <person name="Kirsebom L.A."/>
        </authorList>
    </citation>
    <scope>NUCLEOTIDE SEQUENCE</scope>
    <source>
        <strain evidence="2">DSM 45406</strain>
    </source>
</reference>
<reference evidence="2" key="1">
    <citation type="submission" date="2020-07" db="EMBL/GenBank/DDBJ databases">
        <authorList>
            <person name="Pettersson B.M.F."/>
            <person name="Behra P.R.K."/>
            <person name="Ramesh M."/>
            <person name="Das S."/>
            <person name="Dasgupta S."/>
            <person name="Kirsebom L.A."/>
        </authorList>
    </citation>
    <scope>NUCLEOTIDE SEQUENCE</scope>
    <source>
        <strain evidence="2">DSM 45406</strain>
    </source>
</reference>
<organism evidence="2 5">
    <name type="scientific">Mycolicibacterium rufum</name>
    <dbReference type="NCBI Taxonomy" id="318424"/>
    <lineage>
        <taxon>Bacteria</taxon>
        <taxon>Bacillati</taxon>
        <taxon>Actinomycetota</taxon>
        <taxon>Actinomycetes</taxon>
        <taxon>Mycobacteriales</taxon>
        <taxon>Mycobacteriaceae</taxon>
        <taxon>Mycolicibacterium</taxon>
    </lineage>
</organism>
<accession>A0A9X2Y3I3</accession>
<keyword evidence="1" id="KW-0472">Membrane</keyword>
<reference evidence="3" key="3">
    <citation type="submission" date="2022-08" db="EMBL/GenBank/DDBJ databases">
        <title>Whole genome sequencing of non-tuberculosis mycobacteria type-strains.</title>
        <authorList>
            <person name="Igarashi Y."/>
            <person name="Osugi A."/>
            <person name="Mitarai S."/>
        </authorList>
    </citation>
    <scope>NUCLEOTIDE SEQUENCE</scope>
    <source>
        <strain evidence="3">JCM 16372</strain>
    </source>
</reference>
<dbReference type="EMBL" id="CP092427">
    <property type="protein sequence ID" value="ULP39215.1"/>
    <property type="molecule type" value="Genomic_DNA"/>
</dbReference>
<keyword evidence="4" id="KW-1185">Reference proteome</keyword>
<evidence type="ECO:0000313" key="4">
    <source>
        <dbReference type="Proteomes" id="UP001055159"/>
    </source>
</evidence>
<evidence type="ECO:0000313" key="5">
    <source>
        <dbReference type="Proteomes" id="UP001140272"/>
    </source>
</evidence>
<protein>
    <submittedName>
        <fullName evidence="2">DUF2752 domain-containing protein</fullName>
    </submittedName>
</protein>
<evidence type="ECO:0000313" key="3">
    <source>
        <dbReference type="EMBL" id="ULP39215.1"/>
    </source>
</evidence>
<name>A0A9X2Y3I3_9MYCO</name>
<dbReference type="Proteomes" id="UP001140272">
    <property type="component" value="Unassembled WGS sequence"/>
</dbReference>
<feature type="transmembrane region" description="Helical" evidence="1">
    <location>
        <begin position="107"/>
        <end position="125"/>
    </location>
</feature>
<evidence type="ECO:0000256" key="1">
    <source>
        <dbReference type="SAM" id="Phobius"/>
    </source>
</evidence>
<feature type="transmembrane region" description="Helical" evidence="1">
    <location>
        <begin position="72"/>
        <end position="95"/>
    </location>
</feature>
<dbReference type="Pfam" id="PF10825">
    <property type="entry name" value="DUF2752"/>
    <property type="match status" value="1"/>
</dbReference>